<dbReference type="PANTHER" id="PTHR44858:SF1">
    <property type="entry name" value="UDP-N-ACETYLGLUCOSAMINE--PEPTIDE N-ACETYLGLUCOSAMINYLTRANSFERASE SPINDLY-RELATED"/>
    <property type="match status" value="1"/>
</dbReference>
<dbReference type="SMART" id="SM00028">
    <property type="entry name" value="TPR"/>
    <property type="match status" value="5"/>
</dbReference>
<keyword evidence="5" id="KW-1185">Reference proteome</keyword>
<dbReference type="InterPro" id="IPR050498">
    <property type="entry name" value="Ycf3"/>
</dbReference>
<dbReference type="InterPro" id="IPR019734">
    <property type="entry name" value="TPR_rpt"/>
</dbReference>
<protein>
    <recommendedName>
        <fullName evidence="6">Tetratricopeptide repeat protein</fullName>
    </recommendedName>
</protein>
<dbReference type="STRING" id="317619.GCA_000332315_03312"/>
<dbReference type="PROSITE" id="PS50005">
    <property type="entry name" value="TPR"/>
    <property type="match status" value="2"/>
</dbReference>
<dbReference type="PANTHER" id="PTHR44858">
    <property type="entry name" value="TETRATRICOPEPTIDE REPEAT PROTEIN 6"/>
    <property type="match status" value="1"/>
</dbReference>
<evidence type="ECO:0000256" key="3">
    <source>
        <dbReference type="PROSITE-ProRule" id="PRU00339"/>
    </source>
</evidence>
<dbReference type="InterPro" id="IPR011990">
    <property type="entry name" value="TPR-like_helical_dom_sf"/>
</dbReference>
<organism evidence="4 5">
    <name type="scientific">Prochlorothrix hollandica PCC 9006 = CALU 1027</name>
    <dbReference type="NCBI Taxonomy" id="317619"/>
    <lineage>
        <taxon>Bacteria</taxon>
        <taxon>Bacillati</taxon>
        <taxon>Cyanobacteriota</taxon>
        <taxon>Cyanophyceae</taxon>
        <taxon>Prochlorotrichales</taxon>
        <taxon>Prochlorotrichaceae</taxon>
        <taxon>Prochlorothrix</taxon>
    </lineage>
</organism>
<evidence type="ECO:0000256" key="1">
    <source>
        <dbReference type="ARBA" id="ARBA00022737"/>
    </source>
</evidence>
<dbReference type="PROSITE" id="PS50293">
    <property type="entry name" value="TPR_REGION"/>
    <property type="match status" value="1"/>
</dbReference>
<feature type="repeat" description="TPR" evidence="3">
    <location>
        <begin position="46"/>
        <end position="79"/>
    </location>
</feature>
<dbReference type="Proteomes" id="UP000034681">
    <property type="component" value="Unassembled WGS sequence"/>
</dbReference>
<dbReference type="Pfam" id="PF13371">
    <property type="entry name" value="TPR_9"/>
    <property type="match status" value="1"/>
</dbReference>
<dbReference type="Pfam" id="PF00515">
    <property type="entry name" value="TPR_1"/>
    <property type="match status" value="1"/>
</dbReference>
<keyword evidence="2 3" id="KW-0802">TPR repeat</keyword>
<reference evidence="4" key="1">
    <citation type="submission" date="2012-04" db="EMBL/GenBank/DDBJ databases">
        <authorList>
            <person name="Borisov I.G."/>
            <person name="Ivanikova N.V."/>
            <person name="Pinevich A.V."/>
        </authorList>
    </citation>
    <scope>NUCLEOTIDE SEQUENCE [LARGE SCALE GENOMIC DNA]</scope>
    <source>
        <strain evidence="4">CALU 1027</strain>
    </source>
</reference>
<accession>A0A0M2Q4V5</accession>
<dbReference type="AlphaFoldDB" id="A0A0M2Q4V5"/>
<evidence type="ECO:0000256" key="2">
    <source>
        <dbReference type="ARBA" id="ARBA00022803"/>
    </source>
</evidence>
<proteinExistence type="predicted"/>
<evidence type="ECO:0000313" key="5">
    <source>
        <dbReference type="Proteomes" id="UP000034681"/>
    </source>
</evidence>
<feature type="repeat" description="TPR" evidence="3">
    <location>
        <begin position="80"/>
        <end position="113"/>
    </location>
</feature>
<dbReference type="EMBL" id="AJTX02000002">
    <property type="protein sequence ID" value="KKJ01617.1"/>
    <property type="molecule type" value="Genomic_DNA"/>
</dbReference>
<comment type="caution">
    <text evidence="4">The sequence shown here is derived from an EMBL/GenBank/DDBJ whole genome shotgun (WGS) entry which is preliminary data.</text>
</comment>
<evidence type="ECO:0008006" key="6">
    <source>
        <dbReference type="Google" id="ProtNLM"/>
    </source>
</evidence>
<dbReference type="SUPFAM" id="SSF48452">
    <property type="entry name" value="TPR-like"/>
    <property type="match status" value="1"/>
</dbReference>
<evidence type="ECO:0000313" key="4">
    <source>
        <dbReference type="EMBL" id="KKJ01617.1"/>
    </source>
</evidence>
<gene>
    <name evidence="4" type="ORF">PROH_00770</name>
</gene>
<sequence length="220" mass="24469">MCPWVSPSPQSVGTLRQEASAAVRHGDYGTAIDVLTQVLQQQPHSAMDYNNRGFVYLKLGQEAAALADLNQALALDPSLDSAYNNRGNYYAQQGRLTQALNDYHQALSHNPHNDRARLNLGITLRDMGLHRLALENFNALIAFDKLPAHAYAERGRTHYLAGHWNWAMGDYHTALAALGDPTLGNLGGLHHRLMTWIAEFGLESAEVVHFPRFPEFPQFA</sequence>
<dbReference type="eggNOG" id="COG0457">
    <property type="taxonomic scope" value="Bacteria"/>
</dbReference>
<dbReference type="Gene3D" id="1.25.40.10">
    <property type="entry name" value="Tetratricopeptide repeat domain"/>
    <property type="match status" value="2"/>
</dbReference>
<name>A0A0M2Q4V5_PROHO</name>
<keyword evidence="1" id="KW-0677">Repeat</keyword>